<feature type="transmembrane region" description="Helical" evidence="2">
    <location>
        <begin position="192"/>
        <end position="221"/>
    </location>
</feature>
<dbReference type="GO" id="GO:0008237">
    <property type="term" value="F:metallopeptidase activity"/>
    <property type="evidence" value="ECO:0007669"/>
    <property type="project" value="UniProtKB-KW"/>
</dbReference>
<feature type="transmembrane region" description="Helical" evidence="2">
    <location>
        <begin position="26"/>
        <end position="45"/>
    </location>
</feature>
<keyword evidence="3" id="KW-0645">Protease</keyword>
<proteinExistence type="predicted"/>
<dbReference type="InterPro" id="IPR026898">
    <property type="entry name" value="PrsW"/>
</dbReference>
<feature type="transmembrane region" description="Helical" evidence="2">
    <location>
        <begin position="79"/>
        <end position="102"/>
    </location>
</feature>
<sequence>MAPDQHVVRPWVVTSVFPRLPCRSRWAFRTGVLALGVLLAVFAFLHWQPPLIGISALGLPLLFGVYLKETDAFEDMSVSSLAAVAFLAAAIGTGWSFTLNAIWSVTYDDVLGTPMTPPEQLINLVLIPIGGVVLMLIPAVAVRIWRPDVREALDGYAIGAVSALFFTAAGTITQQASQFSNGLVAKDFPSDALFATAVVRGVAAPLTAVAIGGLIGATLWFKRRTDPTPARRRYIVTSPVFAITVAALTYIGQNGIDYMWIPYAEIVGLYAAITVVALLVLRIVLHSTVLGEAAPDTTPDQPVLCPQCTHVVPDRAYCVNCGVAAGAASRSSRKARRANRPVPAGSAPEGP</sequence>
<organism evidence="3 4">
    <name type="scientific">Mycolicibacterium komossense</name>
    <dbReference type="NCBI Taxonomy" id="1779"/>
    <lineage>
        <taxon>Bacteria</taxon>
        <taxon>Bacillati</taxon>
        <taxon>Actinomycetota</taxon>
        <taxon>Actinomycetes</taxon>
        <taxon>Mycobacteriales</taxon>
        <taxon>Mycobacteriaceae</taxon>
        <taxon>Mycolicibacterium</taxon>
    </lineage>
</organism>
<evidence type="ECO:0000313" key="4">
    <source>
        <dbReference type="Proteomes" id="UP001526201"/>
    </source>
</evidence>
<feature type="transmembrane region" description="Helical" evidence="2">
    <location>
        <begin position="258"/>
        <end position="281"/>
    </location>
</feature>
<comment type="caution">
    <text evidence="3">The sequence shown here is derived from an EMBL/GenBank/DDBJ whole genome shotgun (WGS) entry which is preliminary data.</text>
</comment>
<evidence type="ECO:0000256" key="2">
    <source>
        <dbReference type="SAM" id="Phobius"/>
    </source>
</evidence>
<accession>A0ABT3C5U6</accession>
<dbReference type="Proteomes" id="UP001526201">
    <property type="component" value="Unassembled WGS sequence"/>
</dbReference>
<reference evidence="3 4" key="1">
    <citation type="journal article" date="2022" name="BMC Genomics">
        <title>Comparative genome analysis of mycobacteria focusing on tRNA and non-coding RNA.</title>
        <authorList>
            <person name="Behra P.R.K."/>
            <person name="Pettersson B.M.F."/>
            <person name="Ramesh M."/>
            <person name="Das S."/>
            <person name="Dasgupta S."/>
            <person name="Kirsebom L.A."/>
        </authorList>
    </citation>
    <scope>NUCLEOTIDE SEQUENCE [LARGE SCALE GENOMIC DNA]</scope>
    <source>
        <strain evidence="3 4">DSM 44078</strain>
    </source>
</reference>
<dbReference type="RefSeq" id="WP_264065600.1">
    <property type="nucleotide sequence ID" value="NZ_JACKTY010000012.1"/>
</dbReference>
<keyword evidence="3" id="KW-0378">Hydrolase</keyword>
<evidence type="ECO:0000313" key="3">
    <source>
        <dbReference type="EMBL" id="MCV7224847.1"/>
    </source>
</evidence>
<feature type="region of interest" description="Disordered" evidence="1">
    <location>
        <begin position="330"/>
        <end position="351"/>
    </location>
</feature>
<keyword evidence="2" id="KW-0472">Membrane</keyword>
<evidence type="ECO:0000256" key="1">
    <source>
        <dbReference type="SAM" id="MobiDB-lite"/>
    </source>
</evidence>
<keyword evidence="4" id="KW-1185">Reference proteome</keyword>
<feature type="transmembrane region" description="Helical" evidence="2">
    <location>
        <begin position="233"/>
        <end position="252"/>
    </location>
</feature>
<dbReference type="EMBL" id="JACKTY010000012">
    <property type="protein sequence ID" value="MCV7224847.1"/>
    <property type="molecule type" value="Genomic_DNA"/>
</dbReference>
<gene>
    <name evidence="3" type="ORF">H7J73_02165</name>
</gene>
<name>A0ABT3C5U6_9MYCO</name>
<feature type="transmembrane region" description="Helical" evidence="2">
    <location>
        <begin position="153"/>
        <end position="172"/>
    </location>
</feature>
<dbReference type="Pfam" id="PF13367">
    <property type="entry name" value="PrsW-protease"/>
    <property type="match status" value="1"/>
</dbReference>
<keyword evidence="2" id="KW-1133">Transmembrane helix</keyword>
<keyword evidence="2" id="KW-0812">Transmembrane</keyword>
<protein>
    <submittedName>
        <fullName evidence="3">PrsW family intramembrane metalloprotease</fullName>
    </submittedName>
</protein>
<keyword evidence="3" id="KW-0482">Metalloprotease</keyword>
<feature type="transmembrane region" description="Helical" evidence="2">
    <location>
        <begin position="51"/>
        <end position="67"/>
    </location>
</feature>
<feature type="transmembrane region" description="Helical" evidence="2">
    <location>
        <begin position="122"/>
        <end position="141"/>
    </location>
</feature>